<proteinExistence type="predicted"/>
<accession>A0AA97JMR7</accession>
<gene>
    <name evidence="3" type="primary">C7H8orf88</name>
</gene>
<evidence type="ECO:0000256" key="1">
    <source>
        <dbReference type="SAM" id="MobiDB-lite"/>
    </source>
</evidence>
<dbReference type="RefSeq" id="XP_054841870.1">
    <property type="nucleotide sequence ID" value="XM_054985895.1"/>
</dbReference>
<dbReference type="KEGG" id="emc:129333966"/>
<evidence type="ECO:0000313" key="2">
    <source>
        <dbReference type="Proteomes" id="UP001190640"/>
    </source>
</evidence>
<dbReference type="Proteomes" id="UP001190640">
    <property type="component" value="Chromosome 7"/>
</dbReference>
<keyword evidence="2" id="KW-1185">Reference proteome</keyword>
<protein>
    <submittedName>
        <fullName evidence="3">Uncharacterized protein C8orf88 homolog</fullName>
    </submittedName>
</protein>
<dbReference type="GeneID" id="129333966"/>
<organism evidence="2 3">
    <name type="scientific">Eublepharis macularius</name>
    <name type="common">Leopard gecko</name>
    <name type="synonym">Cyrtodactylus macularius</name>
    <dbReference type="NCBI Taxonomy" id="481883"/>
    <lineage>
        <taxon>Eukaryota</taxon>
        <taxon>Metazoa</taxon>
        <taxon>Chordata</taxon>
        <taxon>Craniata</taxon>
        <taxon>Vertebrata</taxon>
        <taxon>Euteleostomi</taxon>
        <taxon>Lepidosauria</taxon>
        <taxon>Squamata</taxon>
        <taxon>Bifurcata</taxon>
        <taxon>Gekkota</taxon>
        <taxon>Eublepharidae</taxon>
        <taxon>Eublepharinae</taxon>
        <taxon>Eublepharis</taxon>
    </lineage>
</organism>
<reference evidence="3" key="1">
    <citation type="submission" date="2025-08" db="UniProtKB">
        <authorList>
            <consortium name="RefSeq"/>
        </authorList>
    </citation>
    <scope>IDENTIFICATION</scope>
    <source>
        <tissue evidence="3">Blood</tissue>
    </source>
</reference>
<sequence>MERKRMIGKRLQPARPARHLSSDTSVPLVSATTFSFQGQFSSNASLQNEIGWMCKSNGKQVLNETLVSCLSEQRKPEVPKERITYSRDFLLKLSVVSLAQKKPEFLPDHPVVLEKAKSYLLPTARDDNFFLKTSHLCFLSLKLRECDL</sequence>
<feature type="region of interest" description="Disordered" evidence="1">
    <location>
        <begin position="1"/>
        <end position="22"/>
    </location>
</feature>
<name>A0AA97JMR7_EUBMA</name>
<dbReference type="CTD" id="129486595"/>
<evidence type="ECO:0000313" key="3">
    <source>
        <dbReference type="RefSeq" id="XP_054841870.1"/>
    </source>
</evidence>
<dbReference type="AlphaFoldDB" id="A0AA97JMR7"/>